<dbReference type="AlphaFoldDB" id="A0A6P4YWE4"/>
<dbReference type="Pfam" id="PF13499">
    <property type="entry name" value="EF-hand_7"/>
    <property type="match status" value="1"/>
</dbReference>
<evidence type="ECO:0000256" key="1">
    <source>
        <dbReference type="ARBA" id="ARBA00022737"/>
    </source>
</evidence>
<evidence type="ECO:0000313" key="4">
    <source>
        <dbReference type="Proteomes" id="UP000515135"/>
    </source>
</evidence>
<protein>
    <submittedName>
        <fullName evidence="5">Calmodulin-4-like</fullName>
    </submittedName>
</protein>
<evidence type="ECO:0000313" key="5">
    <source>
        <dbReference type="RefSeq" id="XP_019626064.1"/>
    </source>
</evidence>
<feature type="domain" description="EF-hand" evidence="3">
    <location>
        <begin position="121"/>
        <end position="154"/>
    </location>
</feature>
<dbReference type="PROSITE" id="PS50222">
    <property type="entry name" value="EF_HAND_2"/>
    <property type="match status" value="3"/>
</dbReference>
<dbReference type="InterPro" id="IPR018247">
    <property type="entry name" value="EF_Hand_1_Ca_BS"/>
</dbReference>
<dbReference type="KEGG" id="bbel:109471216"/>
<dbReference type="SMART" id="SM00054">
    <property type="entry name" value="EFh"/>
    <property type="match status" value="3"/>
</dbReference>
<dbReference type="InterPro" id="IPR002048">
    <property type="entry name" value="EF_hand_dom"/>
</dbReference>
<dbReference type="GO" id="GO:0005509">
    <property type="term" value="F:calcium ion binding"/>
    <property type="evidence" value="ECO:0007669"/>
    <property type="project" value="InterPro"/>
</dbReference>
<feature type="domain" description="EF-hand" evidence="3">
    <location>
        <begin position="84"/>
        <end position="119"/>
    </location>
</feature>
<feature type="domain" description="EF-hand" evidence="3">
    <location>
        <begin position="4"/>
        <end position="39"/>
    </location>
</feature>
<dbReference type="Gene3D" id="1.10.238.10">
    <property type="entry name" value="EF-hand"/>
    <property type="match status" value="2"/>
</dbReference>
<reference evidence="5" key="1">
    <citation type="submission" date="2025-08" db="UniProtKB">
        <authorList>
            <consortium name="RefSeq"/>
        </authorList>
    </citation>
    <scope>IDENTIFICATION</scope>
    <source>
        <tissue evidence="5">Gonad</tissue>
    </source>
</reference>
<evidence type="ECO:0000259" key="3">
    <source>
        <dbReference type="PROSITE" id="PS50222"/>
    </source>
</evidence>
<dbReference type="InterPro" id="IPR011992">
    <property type="entry name" value="EF-hand-dom_pair"/>
</dbReference>
<organism evidence="4 5">
    <name type="scientific">Branchiostoma belcheri</name>
    <name type="common">Amphioxus</name>
    <dbReference type="NCBI Taxonomy" id="7741"/>
    <lineage>
        <taxon>Eukaryota</taxon>
        <taxon>Metazoa</taxon>
        <taxon>Chordata</taxon>
        <taxon>Cephalochordata</taxon>
        <taxon>Leptocardii</taxon>
        <taxon>Amphioxiformes</taxon>
        <taxon>Branchiostomatidae</taxon>
        <taxon>Branchiostoma</taxon>
    </lineage>
</organism>
<dbReference type="Pfam" id="PF13405">
    <property type="entry name" value="EF-hand_6"/>
    <property type="match status" value="1"/>
</dbReference>
<proteinExistence type="predicted"/>
<dbReference type="InterPro" id="IPR050230">
    <property type="entry name" value="CALM/Myosin/TropC-like"/>
</dbReference>
<dbReference type="PANTHER" id="PTHR23048:SF0">
    <property type="entry name" value="CALMODULIN LIKE 3"/>
    <property type="match status" value="1"/>
</dbReference>
<dbReference type="Proteomes" id="UP000515135">
    <property type="component" value="Unplaced"/>
</dbReference>
<gene>
    <name evidence="5" type="primary">LOC109471216</name>
</gene>
<dbReference type="PANTHER" id="PTHR23048">
    <property type="entry name" value="MYOSIN LIGHT CHAIN 1, 3"/>
    <property type="match status" value="1"/>
</dbReference>
<sequence>MAIKMAENIQALFEKYDENKDGSISAQELLNVVRDMGLPWTNKLVHAMIRERQLNADKKMDLYDFPGVVNALKGIKKSLNNPRESQEAMVATFNRIDKNGDGFLSSDELREGMSSIVGMELSSEAVDELVRVADNNMDGQVSIDEFVRMVTSFF</sequence>
<dbReference type="GO" id="GO:0016460">
    <property type="term" value="C:myosin II complex"/>
    <property type="evidence" value="ECO:0007669"/>
    <property type="project" value="TreeGrafter"/>
</dbReference>
<dbReference type="FunFam" id="1.10.238.10:FF:000003">
    <property type="entry name" value="Calmodulin A"/>
    <property type="match status" value="1"/>
</dbReference>
<name>A0A6P4YWE4_BRABE</name>
<evidence type="ECO:0000256" key="2">
    <source>
        <dbReference type="ARBA" id="ARBA00022837"/>
    </source>
</evidence>
<dbReference type="OrthoDB" id="26525at2759"/>
<dbReference type="RefSeq" id="XP_019626064.1">
    <property type="nucleotide sequence ID" value="XM_019770505.1"/>
</dbReference>
<dbReference type="GeneID" id="109471216"/>
<keyword evidence="4" id="KW-1185">Reference proteome</keyword>
<keyword evidence="2" id="KW-0106">Calcium</keyword>
<dbReference type="CDD" id="cd00051">
    <property type="entry name" value="EFh"/>
    <property type="match status" value="1"/>
</dbReference>
<dbReference type="PROSITE" id="PS00018">
    <property type="entry name" value="EF_HAND_1"/>
    <property type="match status" value="3"/>
</dbReference>
<accession>A0A6P4YWE4</accession>
<keyword evidence="1" id="KW-0677">Repeat</keyword>
<dbReference type="SUPFAM" id="SSF47473">
    <property type="entry name" value="EF-hand"/>
    <property type="match status" value="1"/>
</dbReference>